<reference evidence="4 5" key="1">
    <citation type="submission" date="2016-10" db="EMBL/GenBank/DDBJ databases">
        <authorList>
            <person name="de Groot N.N."/>
        </authorList>
    </citation>
    <scope>NUCLEOTIDE SEQUENCE [LARGE SCALE GENOMIC DNA]</scope>
    <source>
        <strain evidence="4 5">CGMCC 1.7005</strain>
    </source>
</reference>
<sequence length="293" mass="32922">MIFSLDKIITGHAGAIYDTIVDDSGFLFTTSADKFIARWNLEKGEQEAFAIKLDHPAYSLALINEDKHLLIGSSRGNVHVIDLEQKQEIKNLAQHKTGVFSLCYNAKKSEFYATDAEGYFSVWSAEDFSLKLILPLNCGKIRSMTLADEGELLILSCQDGTTRILECNFYNEIVTLKSHRMGANVALVKDEVLYTGGKDAYIRLWDWKSEKLIKEVPAHNYAVYDLIDMGDTLVSASFDKTIKVWEPGTLEILQRIDAKSKGHTHTVNSLSKISSTEFISAGDDRKIKLWIKS</sequence>
<evidence type="ECO:0000256" key="3">
    <source>
        <dbReference type="PROSITE-ProRule" id="PRU00221"/>
    </source>
</evidence>
<dbReference type="SMART" id="SM00320">
    <property type="entry name" value="WD40"/>
    <property type="match status" value="7"/>
</dbReference>
<evidence type="ECO:0000313" key="5">
    <source>
        <dbReference type="Proteomes" id="UP000236454"/>
    </source>
</evidence>
<gene>
    <name evidence="4" type="ORF">SAMN05216474_1054</name>
</gene>
<dbReference type="InterPro" id="IPR020472">
    <property type="entry name" value="WD40_PAC1"/>
</dbReference>
<dbReference type="OrthoDB" id="933690at2"/>
<accession>A0A1I6YP98</accession>
<dbReference type="Pfam" id="PF00400">
    <property type="entry name" value="WD40"/>
    <property type="match status" value="2"/>
</dbReference>
<evidence type="ECO:0000256" key="1">
    <source>
        <dbReference type="ARBA" id="ARBA00022574"/>
    </source>
</evidence>
<evidence type="ECO:0000256" key="2">
    <source>
        <dbReference type="ARBA" id="ARBA00022737"/>
    </source>
</evidence>
<proteinExistence type="predicted"/>
<dbReference type="PANTHER" id="PTHR19848">
    <property type="entry name" value="WD40 REPEAT PROTEIN"/>
    <property type="match status" value="1"/>
</dbReference>
<dbReference type="PROSITE" id="PS50082">
    <property type="entry name" value="WD_REPEATS_2"/>
    <property type="match status" value="2"/>
</dbReference>
<keyword evidence="1 3" id="KW-0853">WD repeat</keyword>
<dbReference type="InterPro" id="IPR015943">
    <property type="entry name" value="WD40/YVTN_repeat-like_dom_sf"/>
</dbReference>
<dbReference type="Proteomes" id="UP000236454">
    <property type="component" value="Unassembled WGS sequence"/>
</dbReference>
<dbReference type="Gene3D" id="2.130.10.10">
    <property type="entry name" value="YVTN repeat-like/Quinoprotein amine dehydrogenase"/>
    <property type="match status" value="2"/>
</dbReference>
<dbReference type="SUPFAM" id="SSF50978">
    <property type="entry name" value="WD40 repeat-like"/>
    <property type="match status" value="1"/>
</dbReference>
<dbReference type="AlphaFoldDB" id="A0A1I6YP98"/>
<dbReference type="PRINTS" id="PR00320">
    <property type="entry name" value="GPROTEINBRPT"/>
</dbReference>
<feature type="repeat" description="WD" evidence="3">
    <location>
        <begin position="193"/>
        <end position="215"/>
    </location>
</feature>
<dbReference type="InterPro" id="IPR001680">
    <property type="entry name" value="WD40_rpt"/>
</dbReference>
<dbReference type="PANTHER" id="PTHR19848:SF8">
    <property type="entry name" value="F-BOX AND WD REPEAT DOMAIN CONTAINING 7"/>
    <property type="match status" value="1"/>
</dbReference>
<name>A0A1I6YP98_9FLAO</name>
<feature type="repeat" description="WD" evidence="3">
    <location>
        <begin position="260"/>
        <end position="293"/>
    </location>
</feature>
<dbReference type="PROSITE" id="PS50294">
    <property type="entry name" value="WD_REPEATS_REGION"/>
    <property type="match status" value="1"/>
</dbReference>
<dbReference type="RefSeq" id="WP_090247190.1">
    <property type="nucleotide sequence ID" value="NZ_FPAS01000001.1"/>
</dbReference>
<evidence type="ECO:0000313" key="4">
    <source>
        <dbReference type="EMBL" id="SFT52118.1"/>
    </source>
</evidence>
<dbReference type="EMBL" id="FPAS01000001">
    <property type="protein sequence ID" value="SFT52118.1"/>
    <property type="molecule type" value="Genomic_DNA"/>
</dbReference>
<protein>
    <submittedName>
        <fullName evidence="4">WD-40 repeat-containing protein</fullName>
    </submittedName>
</protein>
<organism evidence="4 5">
    <name type="scientific">Lishizhenia tianjinensis</name>
    <dbReference type="NCBI Taxonomy" id="477690"/>
    <lineage>
        <taxon>Bacteria</taxon>
        <taxon>Pseudomonadati</taxon>
        <taxon>Bacteroidota</taxon>
        <taxon>Flavobacteriia</taxon>
        <taxon>Flavobacteriales</taxon>
        <taxon>Crocinitomicaceae</taxon>
        <taxon>Lishizhenia</taxon>
    </lineage>
</organism>
<keyword evidence="2" id="KW-0677">Repeat</keyword>
<dbReference type="InterPro" id="IPR036322">
    <property type="entry name" value="WD40_repeat_dom_sf"/>
</dbReference>
<keyword evidence="5" id="KW-1185">Reference proteome</keyword>
<dbReference type="STRING" id="477690.SAMN05216474_1054"/>